<organism evidence="1 2">
    <name type="scientific">Amycolatopsis lurida NRRL 2430</name>
    <dbReference type="NCBI Taxonomy" id="1460371"/>
    <lineage>
        <taxon>Bacteria</taxon>
        <taxon>Bacillati</taxon>
        <taxon>Actinomycetota</taxon>
        <taxon>Actinomycetes</taxon>
        <taxon>Pseudonocardiales</taxon>
        <taxon>Pseudonocardiaceae</taxon>
        <taxon>Amycolatopsis</taxon>
    </lineage>
</organism>
<proteinExistence type="predicted"/>
<name>A0A2P2G0Z7_AMYLU</name>
<dbReference type="Proteomes" id="UP000256220">
    <property type="component" value="Unassembled WGS sequence"/>
</dbReference>
<evidence type="ECO:0000313" key="1">
    <source>
        <dbReference type="EMBL" id="KFU82635.1"/>
    </source>
</evidence>
<protein>
    <recommendedName>
        <fullName evidence="3">Transcriptional regulator</fullName>
    </recommendedName>
</protein>
<dbReference type="EMBL" id="JFBM01000002">
    <property type="protein sequence ID" value="KFU82635.1"/>
    <property type="molecule type" value="Genomic_DNA"/>
</dbReference>
<dbReference type="AlphaFoldDB" id="A0A2P2G0Z7"/>
<accession>A0A2P2G0Z7</accession>
<comment type="caution">
    <text evidence="1">The sequence shown here is derived from an EMBL/GenBank/DDBJ whole genome shotgun (WGS) entry which is preliminary data.</text>
</comment>
<evidence type="ECO:0008006" key="3">
    <source>
        <dbReference type="Google" id="ProtNLM"/>
    </source>
</evidence>
<keyword evidence="2" id="KW-1185">Reference proteome</keyword>
<evidence type="ECO:0000313" key="2">
    <source>
        <dbReference type="Proteomes" id="UP000256220"/>
    </source>
</evidence>
<reference evidence="1 2" key="1">
    <citation type="journal article" date="2014" name="Genome Announc.">
        <title>Draft Genome Sequence of Amycolatopsis lurida NRRL 2430, Producer of the Glycopeptide Family Antibiotic Ristocetin.</title>
        <authorList>
            <person name="Kwun M.J."/>
            <person name="Hong H.J."/>
        </authorList>
    </citation>
    <scope>NUCLEOTIDE SEQUENCE [LARGE SCALE GENOMIC DNA]</scope>
    <source>
        <strain evidence="1 2">NRRL 2430</strain>
    </source>
</reference>
<sequence length="354" mass="37663">MEHILVDPLQRSHNALDALTSAVGSLGLAVRQGDVDAPPGWDLAIVFPDGREIGLQVKTVALITTDSLPGLLRRWSASGTEGGRVVVADRITAEARTTLNQAGWGWLDLRGHLRLTGPGLFIDSDVPVFVGPETDRQGIIGRVGIELAALLLLDPARRIGVRAAAAALSRAPSSISEAFAALRGAGLVDEDSKPVLPALFWELAEHWKPVSRDVASVPMPGGGRDNAALRLGMDDVESNVGWALTDTVAAAVYGAPVSIRADHPPDFYVPDQGTLRRSVQLLGAASTATVRAGRVRIAPVPLVCARRIDATEWSDEEWPLANPLFVALDLAQDPGRGTEILDGWTPERVGARVW</sequence>
<gene>
    <name evidence="1" type="ORF">BB31_02785</name>
</gene>